<dbReference type="EMBL" id="LOED01000005">
    <property type="protein sequence ID" value="KXG78050.1"/>
    <property type="molecule type" value="Genomic_DNA"/>
</dbReference>
<sequence length="91" mass="9918">MKRWAMVLLLALVIAAFLSPFASPHPDGLERVAEDLGFLKKGESPVLRFSPMPDYTVATINDERVSTALAGVTGTLITLAFAWGWTKLISK</sequence>
<feature type="transmembrane region" description="Helical" evidence="6">
    <location>
        <begin position="65"/>
        <end position="85"/>
    </location>
</feature>
<dbReference type="InterPro" id="IPR025937">
    <property type="entry name" value="PDGLE_dom"/>
</dbReference>
<feature type="chain" id="PRO_5007491676" description="PDGLE domain-containing protein" evidence="7">
    <location>
        <begin position="23"/>
        <end position="91"/>
    </location>
</feature>
<keyword evidence="2" id="KW-1003">Cell membrane</keyword>
<dbReference type="InParanoid" id="A0A140LBX5"/>
<keyword evidence="10" id="KW-1185">Reference proteome</keyword>
<evidence type="ECO:0000256" key="4">
    <source>
        <dbReference type="ARBA" id="ARBA00022989"/>
    </source>
</evidence>
<feature type="domain" description="PDGLE" evidence="8">
    <location>
        <begin position="3"/>
        <end position="90"/>
    </location>
</feature>
<dbReference type="STRING" id="520764.AN618_06690"/>
<evidence type="ECO:0000259" key="8">
    <source>
        <dbReference type="Pfam" id="PF13190"/>
    </source>
</evidence>
<organism evidence="9 10">
    <name type="scientific">Fervidicola ferrireducens</name>
    <dbReference type="NCBI Taxonomy" id="520764"/>
    <lineage>
        <taxon>Bacteria</taxon>
        <taxon>Bacillati</taxon>
        <taxon>Bacillota</taxon>
        <taxon>Clostridia</taxon>
        <taxon>Thermosediminibacterales</taxon>
        <taxon>Thermosediminibacteraceae</taxon>
        <taxon>Fervidicola</taxon>
    </lineage>
</organism>
<evidence type="ECO:0000256" key="7">
    <source>
        <dbReference type="SAM" id="SignalP"/>
    </source>
</evidence>
<reference evidence="9 10" key="1">
    <citation type="submission" date="2015-12" db="EMBL/GenBank/DDBJ databases">
        <title>Draft genome sequnece of Fervidicola ferrireducens strain Y170.</title>
        <authorList>
            <person name="Patel B.K."/>
        </authorList>
    </citation>
    <scope>NUCLEOTIDE SEQUENCE [LARGE SCALE GENOMIC DNA]</scope>
    <source>
        <strain evidence="9 10">Y170</strain>
    </source>
</reference>
<keyword evidence="5 6" id="KW-0472">Membrane</keyword>
<accession>A0A140LBX5</accession>
<dbReference type="GO" id="GO:0005886">
    <property type="term" value="C:plasma membrane"/>
    <property type="evidence" value="ECO:0007669"/>
    <property type="project" value="UniProtKB-SubCell"/>
</dbReference>
<evidence type="ECO:0000256" key="5">
    <source>
        <dbReference type="ARBA" id="ARBA00023136"/>
    </source>
</evidence>
<evidence type="ECO:0000256" key="2">
    <source>
        <dbReference type="ARBA" id="ARBA00022475"/>
    </source>
</evidence>
<dbReference type="PATRIC" id="fig|520764.3.peg.695"/>
<evidence type="ECO:0000313" key="9">
    <source>
        <dbReference type="EMBL" id="KXG78050.1"/>
    </source>
</evidence>
<dbReference type="RefSeq" id="WP_066352053.1">
    <property type="nucleotide sequence ID" value="NZ_LOED01000005.1"/>
</dbReference>
<evidence type="ECO:0000256" key="6">
    <source>
        <dbReference type="SAM" id="Phobius"/>
    </source>
</evidence>
<keyword evidence="4 6" id="KW-1133">Transmembrane helix</keyword>
<keyword evidence="7" id="KW-0732">Signal</keyword>
<gene>
    <name evidence="9" type="ORF">AN618_06690</name>
</gene>
<comment type="caution">
    <text evidence="9">The sequence shown here is derived from an EMBL/GenBank/DDBJ whole genome shotgun (WGS) entry which is preliminary data.</text>
</comment>
<name>A0A140LBX5_9FIRM</name>
<dbReference type="Pfam" id="PF13190">
    <property type="entry name" value="PDGLE"/>
    <property type="match status" value="1"/>
</dbReference>
<protein>
    <recommendedName>
        <fullName evidence="8">PDGLE domain-containing protein</fullName>
    </recommendedName>
</protein>
<evidence type="ECO:0000256" key="1">
    <source>
        <dbReference type="ARBA" id="ARBA00004236"/>
    </source>
</evidence>
<evidence type="ECO:0000256" key="3">
    <source>
        <dbReference type="ARBA" id="ARBA00022692"/>
    </source>
</evidence>
<keyword evidence="3 6" id="KW-0812">Transmembrane</keyword>
<dbReference type="AlphaFoldDB" id="A0A140LBX5"/>
<dbReference type="Proteomes" id="UP000070427">
    <property type="component" value="Unassembled WGS sequence"/>
</dbReference>
<evidence type="ECO:0000313" key="10">
    <source>
        <dbReference type="Proteomes" id="UP000070427"/>
    </source>
</evidence>
<feature type="signal peptide" evidence="7">
    <location>
        <begin position="1"/>
        <end position="22"/>
    </location>
</feature>
<comment type="subcellular location">
    <subcellularLocation>
        <location evidence="1">Cell membrane</location>
    </subcellularLocation>
</comment>
<proteinExistence type="predicted"/>